<feature type="chain" id="PRO_5019555126" description="Peptidase S1 domain-containing protein" evidence="1">
    <location>
        <begin position="16"/>
        <end position="248"/>
    </location>
</feature>
<dbReference type="GeneID" id="39593170"/>
<protein>
    <recommendedName>
        <fullName evidence="4">Peptidase S1 domain-containing protein</fullName>
    </recommendedName>
</protein>
<dbReference type="OrthoDB" id="10037376at2759"/>
<name>A0A427XQU0_9TREE</name>
<dbReference type="InterPro" id="IPR009003">
    <property type="entry name" value="Peptidase_S1_PA"/>
</dbReference>
<keyword evidence="3" id="KW-1185">Reference proteome</keyword>
<dbReference type="InterPro" id="IPR043504">
    <property type="entry name" value="Peptidase_S1_PA_chymotrypsin"/>
</dbReference>
<dbReference type="EMBL" id="RSCE01000007">
    <property type="protein sequence ID" value="RSH81190.1"/>
    <property type="molecule type" value="Genomic_DNA"/>
</dbReference>
<dbReference type="Gene3D" id="2.40.10.10">
    <property type="entry name" value="Trypsin-like serine proteases"/>
    <property type="match status" value="1"/>
</dbReference>
<evidence type="ECO:0000313" key="2">
    <source>
        <dbReference type="EMBL" id="RSH81190.1"/>
    </source>
</evidence>
<keyword evidence="1" id="KW-0732">Signal</keyword>
<evidence type="ECO:0008006" key="4">
    <source>
        <dbReference type="Google" id="ProtNLM"/>
    </source>
</evidence>
<evidence type="ECO:0000256" key="1">
    <source>
        <dbReference type="SAM" id="SignalP"/>
    </source>
</evidence>
<organism evidence="2 3">
    <name type="scientific">Apiotrichum porosum</name>
    <dbReference type="NCBI Taxonomy" id="105984"/>
    <lineage>
        <taxon>Eukaryota</taxon>
        <taxon>Fungi</taxon>
        <taxon>Dikarya</taxon>
        <taxon>Basidiomycota</taxon>
        <taxon>Agaricomycotina</taxon>
        <taxon>Tremellomycetes</taxon>
        <taxon>Trichosporonales</taxon>
        <taxon>Trichosporonaceae</taxon>
        <taxon>Apiotrichum</taxon>
    </lineage>
</organism>
<proteinExistence type="predicted"/>
<evidence type="ECO:0000313" key="3">
    <source>
        <dbReference type="Proteomes" id="UP000279236"/>
    </source>
</evidence>
<sequence>MKAFFILPFLTTLLASPSQRTSSSTSSALNGSEGGNVTANAVNSTGVSCTANVIKSTHGNLILTAAHCTRGDMTNHTFVPGWSEGKTPYGVWVIEAAFVTSAWQKTQDPQHDFAILRVAPNDKHMSLQSVTGGVRVYPAPKSGTRITDVAYNDDTAQPVTCTAPLYYYTGYVAFDCGGFVGGSSGSGFIDHKNRRLYGVIGGLHQGGCLPSTSYSSTFGKAVQALIARAERKGAKGDIVVKAGSDGCE</sequence>
<gene>
    <name evidence="2" type="ORF">EHS24_008627</name>
</gene>
<comment type="caution">
    <text evidence="2">The sequence shown here is derived from an EMBL/GenBank/DDBJ whole genome shotgun (WGS) entry which is preliminary data.</text>
</comment>
<accession>A0A427XQU0</accession>
<feature type="signal peptide" evidence="1">
    <location>
        <begin position="1"/>
        <end position="15"/>
    </location>
</feature>
<dbReference type="AlphaFoldDB" id="A0A427XQU0"/>
<dbReference type="Proteomes" id="UP000279236">
    <property type="component" value="Unassembled WGS sequence"/>
</dbReference>
<dbReference type="RefSeq" id="XP_028475909.1">
    <property type="nucleotide sequence ID" value="XM_028623935.1"/>
</dbReference>
<dbReference type="Pfam" id="PF13365">
    <property type="entry name" value="Trypsin_2"/>
    <property type="match status" value="1"/>
</dbReference>
<dbReference type="SUPFAM" id="SSF50494">
    <property type="entry name" value="Trypsin-like serine proteases"/>
    <property type="match status" value="1"/>
</dbReference>
<reference evidence="2 3" key="1">
    <citation type="submission" date="2018-11" db="EMBL/GenBank/DDBJ databases">
        <title>Genome sequence of Apiotrichum porosum DSM 27194.</title>
        <authorList>
            <person name="Aliyu H."/>
            <person name="Gorte O."/>
            <person name="Ochsenreither K."/>
        </authorList>
    </citation>
    <scope>NUCLEOTIDE SEQUENCE [LARGE SCALE GENOMIC DNA]</scope>
    <source>
        <strain evidence="2 3">DSM 27194</strain>
    </source>
</reference>